<accession>A0A545TF57</accession>
<evidence type="ECO:0000256" key="2">
    <source>
        <dbReference type="ARBA" id="ARBA00022448"/>
    </source>
</evidence>
<evidence type="ECO:0000256" key="1">
    <source>
        <dbReference type="ARBA" id="ARBA00010062"/>
    </source>
</evidence>
<comment type="similarity">
    <text evidence="1">Belongs to the leucine-binding protein family.</text>
</comment>
<dbReference type="InterPro" id="IPR000709">
    <property type="entry name" value="Leu_Ile_Val-bd"/>
</dbReference>
<dbReference type="Gene3D" id="3.40.50.2300">
    <property type="match status" value="2"/>
</dbReference>
<evidence type="ECO:0000256" key="4">
    <source>
        <dbReference type="ARBA" id="ARBA00022970"/>
    </source>
</evidence>
<evidence type="ECO:0000313" key="7">
    <source>
        <dbReference type="EMBL" id="TQV75863.1"/>
    </source>
</evidence>
<proteinExistence type="inferred from homology"/>
<dbReference type="InterPro" id="IPR028081">
    <property type="entry name" value="Leu-bd"/>
</dbReference>
<dbReference type="AlphaFoldDB" id="A0A545TF57"/>
<comment type="caution">
    <text evidence="7">The sequence shown here is derived from an EMBL/GenBank/DDBJ whole genome shotgun (WGS) entry which is preliminary data.</text>
</comment>
<dbReference type="OrthoDB" id="9802022at2"/>
<dbReference type="SUPFAM" id="SSF53822">
    <property type="entry name" value="Periplasmic binding protein-like I"/>
    <property type="match status" value="1"/>
</dbReference>
<sequence>MKKILVPLAAAGLLAGVGAVNAETPGVSADRIIMGQSAAFGGPAAALGTGMNHGLMAAFQEINKAGGVHGRQLEVKQMDDGYEPDRSIANTRQLIEQDNVFALIGAVGTPTSKATQPIATEAGVPFIGPFTGAGFLRDPNNSNVINVRATYDQETETWIKHLTEDLGIKKVAILYQDDGFGRVGLSGVKKALEARGMSLVAEGTYKRNTVAVKSALLEIRKAEPEAVVMVGAYKPLAEFVKLSKKLKMDPVFVTISFVGSTALANELGDQGEGVVISQVVPFPQDTTIPLVADYHKALKAYDPSLEPGFVSLEGYMVGRLTIMALQEAGKELSRENFLSSVYGTGSFDLGGATLNYGNGDNQGMDNVFLTVIQPDGSFKAVETLTR</sequence>
<dbReference type="PANTHER" id="PTHR47235">
    <property type="entry name" value="BLR6548 PROTEIN"/>
    <property type="match status" value="1"/>
</dbReference>
<feature type="signal peptide" evidence="5">
    <location>
        <begin position="1"/>
        <end position="22"/>
    </location>
</feature>
<dbReference type="RefSeq" id="WP_142898850.1">
    <property type="nucleotide sequence ID" value="NZ_ML660060.1"/>
</dbReference>
<feature type="chain" id="PRO_5021861418" evidence="5">
    <location>
        <begin position="23"/>
        <end position="386"/>
    </location>
</feature>
<dbReference type="Pfam" id="PF13458">
    <property type="entry name" value="Peripla_BP_6"/>
    <property type="match status" value="1"/>
</dbReference>
<keyword evidence="3 5" id="KW-0732">Signal</keyword>
<organism evidence="7 8">
    <name type="scientific">Denitrobaculum tricleocarpae</name>
    <dbReference type="NCBI Taxonomy" id="2591009"/>
    <lineage>
        <taxon>Bacteria</taxon>
        <taxon>Pseudomonadati</taxon>
        <taxon>Pseudomonadota</taxon>
        <taxon>Alphaproteobacteria</taxon>
        <taxon>Rhodospirillales</taxon>
        <taxon>Rhodospirillaceae</taxon>
        <taxon>Denitrobaculum</taxon>
    </lineage>
</organism>
<dbReference type="GO" id="GO:0006865">
    <property type="term" value="P:amino acid transport"/>
    <property type="evidence" value="ECO:0007669"/>
    <property type="project" value="UniProtKB-KW"/>
</dbReference>
<evidence type="ECO:0000259" key="6">
    <source>
        <dbReference type="Pfam" id="PF13458"/>
    </source>
</evidence>
<dbReference type="InterPro" id="IPR028082">
    <property type="entry name" value="Peripla_BP_I"/>
</dbReference>
<dbReference type="Proteomes" id="UP000315252">
    <property type="component" value="Unassembled WGS sequence"/>
</dbReference>
<feature type="domain" description="Leucine-binding protein" evidence="6">
    <location>
        <begin position="36"/>
        <end position="376"/>
    </location>
</feature>
<reference evidence="7 8" key="1">
    <citation type="submission" date="2019-06" db="EMBL/GenBank/DDBJ databases">
        <title>Whole genome sequence for Rhodospirillaceae sp. R148.</title>
        <authorList>
            <person name="Wang G."/>
        </authorList>
    </citation>
    <scope>NUCLEOTIDE SEQUENCE [LARGE SCALE GENOMIC DNA]</scope>
    <source>
        <strain evidence="7 8">R148</strain>
    </source>
</reference>
<evidence type="ECO:0000256" key="5">
    <source>
        <dbReference type="SAM" id="SignalP"/>
    </source>
</evidence>
<dbReference type="CDD" id="cd19978">
    <property type="entry name" value="PBP1_ABC_ligand_binding-like"/>
    <property type="match status" value="1"/>
</dbReference>
<keyword evidence="8" id="KW-1185">Reference proteome</keyword>
<dbReference type="EMBL" id="VHSH01000009">
    <property type="protein sequence ID" value="TQV75863.1"/>
    <property type="molecule type" value="Genomic_DNA"/>
</dbReference>
<protein>
    <submittedName>
        <fullName evidence="7">ABC transporter substrate-binding protein</fullName>
    </submittedName>
</protein>
<gene>
    <name evidence="7" type="ORF">FKG95_23415</name>
</gene>
<name>A0A545TF57_9PROT</name>
<dbReference type="PRINTS" id="PR00337">
    <property type="entry name" value="LEUILEVALBP"/>
</dbReference>
<dbReference type="PANTHER" id="PTHR47235:SF1">
    <property type="entry name" value="BLR6548 PROTEIN"/>
    <property type="match status" value="1"/>
</dbReference>
<keyword evidence="4" id="KW-0029">Amino-acid transport</keyword>
<keyword evidence="2" id="KW-0813">Transport</keyword>
<evidence type="ECO:0000313" key="8">
    <source>
        <dbReference type="Proteomes" id="UP000315252"/>
    </source>
</evidence>
<evidence type="ECO:0000256" key="3">
    <source>
        <dbReference type="ARBA" id="ARBA00022729"/>
    </source>
</evidence>